<dbReference type="InterPro" id="IPR019652">
    <property type="entry name" value="DUF2509"/>
</dbReference>
<dbReference type="OrthoDB" id="7059963at2"/>
<keyword evidence="2" id="KW-1185">Reference proteome</keyword>
<dbReference type="AlphaFoldDB" id="A0A0L0GH49"/>
<reference evidence="1 2" key="1">
    <citation type="journal article" date="2015" name="Appl. Environ. Microbiol.">
        <title>The Enterobacterium Trabulsiella odontotermitis Presents Novel Adaptations Related to Its Association with Fungus-Growing Termites.</title>
        <authorList>
            <person name="Sapountzis P."/>
            <person name="Gruntjes T."/>
            <person name="Otani S."/>
            <person name="Estevez J."/>
            <person name="da Costa R.R."/>
            <person name="Plunkett G.3rd."/>
            <person name="Perna N.T."/>
            <person name="Poulsen M."/>
        </authorList>
    </citation>
    <scope>NUCLEOTIDE SEQUENCE [LARGE SCALE GENOMIC DNA]</scope>
    <source>
        <strain evidence="1 2">12</strain>
    </source>
</reference>
<dbReference type="Proteomes" id="UP000037393">
    <property type="component" value="Unassembled WGS sequence"/>
</dbReference>
<dbReference type="Pfam" id="PF10713">
    <property type="entry name" value="DUF2509"/>
    <property type="match status" value="1"/>
</dbReference>
<accession>A0A0L0GH49</accession>
<evidence type="ECO:0000313" key="1">
    <source>
        <dbReference type="EMBL" id="KNC88370.1"/>
    </source>
</evidence>
<organism evidence="1 2">
    <name type="scientific">Trabulsiella odontotermitis</name>
    <dbReference type="NCBI Taxonomy" id="379893"/>
    <lineage>
        <taxon>Bacteria</taxon>
        <taxon>Pseudomonadati</taxon>
        <taxon>Pseudomonadota</taxon>
        <taxon>Gammaproteobacteria</taxon>
        <taxon>Enterobacterales</taxon>
        <taxon>Enterobacteriaceae</taxon>
        <taxon>Trabulsiella</taxon>
    </lineage>
</organism>
<dbReference type="PATRIC" id="fig|379893.4.peg.2133"/>
<evidence type="ECO:0008006" key="3">
    <source>
        <dbReference type="Google" id="ProtNLM"/>
    </source>
</evidence>
<proteinExistence type="predicted"/>
<dbReference type="NCBIfam" id="NF008569">
    <property type="entry name" value="PRK11521.1"/>
    <property type="match status" value="1"/>
</dbReference>
<dbReference type="RefSeq" id="WP_049858186.1">
    <property type="nucleotide sequence ID" value="NZ_JNGI01000183.1"/>
</dbReference>
<dbReference type="EMBL" id="JNGI01000183">
    <property type="protein sequence ID" value="KNC88370.1"/>
    <property type="molecule type" value="Genomic_DNA"/>
</dbReference>
<sequence>MNRERGMSSLALVLLTLVLGSLLLQGLNRQHQTTLSQVSLEQVALRDSARAQSALQWGRMQTWEVTPQTQCRSLPAYSATVCLRFADDHTGLLIARSGDFTYWQAATLELSAVHFSPHGWSDFCPLKERALCQMP</sequence>
<protein>
    <recommendedName>
        <fullName evidence="3">DUF2509 domain-containing protein</fullName>
    </recommendedName>
</protein>
<dbReference type="STRING" id="379893.GCA_001297775_02353"/>
<evidence type="ECO:0000313" key="2">
    <source>
        <dbReference type="Proteomes" id="UP000037393"/>
    </source>
</evidence>
<name>A0A0L0GH49_9ENTR</name>
<gene>
    <name evidence="1" type="ORF">GM31_10480</name>
</gene>
<comment type="caution">
    <text evidence="1">The sequence shown here is derived from an EMBL/GenBank/DDBJ whole genome shotgun (WGS) entry which is preliminary data.</text>
</comment>